<feature type="domain" description="HTH araC/xylS-type" evidence="4">
    <location>
        <begin position="289"/>
        <end position="390"/>
    </location>
</feature>
<dbReference type="Proteomes" id="UP000466966">
    <property type="component" value="Unassembled WGS sequence"/>
</dbReference>
<dbReference type="Gene3D" id="1.10.10.60">
    <property type="entry name" value="Homeodomain-like"/>
    <property type="match status" value="1"/>
</dbReference>
<dbReference type="InterPro" id="IPR018062">
    <property type="entry name" value="HTH_AraC-typ_CS"/>
</dbReference>
<dbReference type="InterPro" id="IPR009057">
    <property type="entry name" value="Homeodomain-like_sf"/>
</dbReference>
<evidence type="ECO:0000256" key="1">
    <source>
        <dbReference type="ARBA" id="ARBA00023015"/>
    </source>
</evidence>
<dbReference type="GO" id="GO:0043565">
    <property type="term" value="F:sequence-specific DNA binding"/>
    <property type="evidence" value="ECO:0007669"/>
    <property type="project" value="InterPro"/>
</dbReference>
<evidence type="ECO:0000259" key="4">
    <source>
        <dbReference type="PROSITE" id="PS01124"/>
    </source>
</evidence>
<dbReference type="GO" id="GO:0003700">
    <property type="term" value="F:DNA-binding transcription factor activity"/>
    <property type="evidence" value="ECO:0007669"/>
    <property type="project" value="InterPro"/>
</dbReference>
<keyword evidence="6" id="KW-1185">Reference proteome</keyword>
<keyword evidence="1" id="KW-0805">Transcription regulation</keyword>
<keyword evidence="2" id="KW-0238">DNA-binding</keyword>
<sequence>MGLQVLDLANGGQVLQPRGLHRRIGRRGLCSQRHGNKQGEQGKQGAQHRASLAPLAAAASGTYPCGMARPTPADDQSWTSAGIAQAEAIHAWREWAASTIAPIEVEVFDADAFAARWVSHGIGQLRLLHLHAPAQRVTHTGAEGTSGRAAPSIQLVYYISGLCQTRMGGKEFTLGAGEFVLLDNTRFYQMEMVTPHEAIDLMMPLAWLERYLPDARSYLARPVDTRQGWAAPLGALLDTIIAGGLDTAPLPRPLVAEQIGSLLALAMGQDRDGGSAAEEAPRHRNQLASRILRRIEEDHADPDLSPEGVARQVGISKRYLQTLLAASGTSFVAELNATRLERASEILADPRLSAVPIAEVAFRTGFLDPAYFTRLFRKRFGITPREWRGGHAPQS</sequence>
<evidence type="ECO:0000256" key="3">
    <source>
        <dbReference type="ARBA" id="ARBA00023163"/>
    </source>
</evidence>
<dbReference type="EMBL" id="WTYV01000002">
    <property type="protein sequence ID" value="MXO71204.1"/>
    <property type="molecule type" value="Genomic_DNA"/>
</dbReference>
<dbReference type="InterPro" id="IPR035418">
    <property type="entry name" value="AraC-bd_2"/>
</dbReference>
<dbReference type="Pfam" id="PF14525">
    <property type="entry name" value="AraC_binding_2"/>
    <property type="match status" value="1"/>
</dbReference>
<proteinExistence type="predicted"/>
<name>A0A844YXK1_9SPHN</name>
<evidence type="ECO:0000313" key="5">
    <source>
        <dbReference type="EMBL" id="MXO71204.1"/>
    </source>
</evidence>
<dbReference type="SUPFAM" id="SSF46689">
    <property type="entry name" value="Homeodomain-like"/>
    <property type="match status" value="1"/>
</dbReference>
<reference evidence="5 6" key="1">
    <citation type="submission" date="2019-12" db="EMBL/GenBank/DDBJ databases">
        <title>Genomic-based taxomic classification of the family Erythrobacteraceae.</title>
        <authorList>
            <person name="Xu L."/>
        </authorList>
    </citation>
    <scope>NUCLEOTIDE SEQUENCE [LARGE SCALE GENOMIC DNA]</scope>
    <source>
        <strain evidence="5 6">M0322</strain>
    </source>
</reference>
<dbReference type="PROSITE" id="PS00041">
    <property type="entry name" value="HTH_ARAC_FAMILY_1"/>
    <property type="match status" value="1"/>
</dbReference>
<dbReference type="InterPro" id="IPR050204">
    <property type="entry name" value="AraC_XylS_family_regulators"/>
</dbReference>
<dbReference type="Pfam" id="PF12833">
    <property type="entry name" value="HTH_18"/>
    <property type="match status" value="1"/>
</dbReference>
<evidence type="ECO:0000313" key="6">
    <source>
        <dbReference type="Proteomes" id="UP000466966"/>
    </source>
</evidence>
<dbReference type="PANTHER" id="PTHR46796">
    <property type="entry name" value="HTH-TYPE TRANSCRIPTIONAL ACTIVATOR RHAS-RELATED"/>
    <property type="match status" value="1"/>
</dbReference>
<dbReference type="PROSITE" id="PS01124">
    <property type="entry name" value="HTH_ARAC_FAMILY_2"/>
    <property type="match status" value="1"/>
</dbReference>
<dbReference type="PANTHER" id="PTHR46796:SF6">
    <property type="entry name" value="ARAC SUBFAMILY"/>
    <property type="match status" value="1"/>
</dbReference>
<keyword evidence="3" id="KW-0804">Transcription</keyword>
<comment type="caution">
    <text evidence="5">The sequence shown here is derived from an EMBL/GenBank/DDBJ whole genome shotgun (WGS) entry which is preliminary data.</text>
</comment>
<accession>A0A844YXK1</accession>
<protein>
    <submittedName>
        <fullName evidence="5">Helix-turn-helix domain-containing protein</fullName>
    </submittedName>
</protein>
<dbReference type="InterPro" id="IPR018060">
    <property type="entry name" value="HTH_AraC"/>
</dbReference>
<dbReference type="PRINTS" id="PR00032">
    <property type="entry name" value="HTHARAC"/>
</dbReference>
<dbReference type="InterPro" id="IPR020449">
    <property type="entry name" value="Tscrpt_reg_AraC-type_HTH"/>
</dbReference>
<dbReference type="SMART" id="SM00342">
    <property type="entry name" value="HTH_ARAC"/>
    <property type="match status" value="1"/>
</dbReference>
<gene>
    <name evidence="5" type="ORF">GRI99_06070</name>
</gene>
<evidence type="ECO:0000256" key="2">
    <source>
        <dbReference type="ARBA" id="ARBA00023125"/>
    </source>
</evidence>
<dbReference type="AlphaFoldDB" id="A0A844YXK1"/>
<organism evidence="5 6">
    <name type="scientific">Alteraurantiacibacter buctensis</name>
    <dbReference type="NCBI Taxonomy" id="1503981"/>
    <lineage>
        <taxon>Bacteria</taxon>
        <taxon>Pseudomonadati</taxon>
        <taxon>Pseudomonadota</taxon>
        <taxon>Alphaproteobacteria</taxon>
        <taxon>Sphingomonadales</taxon>
        <taxon>Erythrobacteraceae</taxon>
        <taxon>Alteraurantiacibacter</taxon>
    </lineage>
</organism>